<evidence type="ECO:0000313" key="2">
    <source>
        <dbReference type="Proteomes" id="UP000003246"/>
    </source>
</evidence>
<organism evidence="1 2">
    <name type="scientific">Bacteroides eggerthii 1_2_48FAA</name>
    <dbReference type="NCBI Taxonomy" id="665953"/>
    <lineage>
        <taxon>Bacteria</taxon>
        <taxon>Pseudomonadati</taxon>
        <taxon>Bacteroidota</taxon>
        <taxon>Bacteroidia</taxon>
        <taxon>Bacteroidales</taxon>
        <taxon>Bacteroidaceae</taxon>
        <taxon>Bacteroides</taxon>
    </lineage>
</organism>
<dbReference type="Proteomes" id="UP000003246">
    <property type="component" value="Unassembled WGS sequence"/>
</dbReference>
<reference evidence="1 2" key="1">
    <citation type="submission" date="2010-10" db="EMBL/GenBank/DDBJ databases">
        <title>The Genome Sequence of Bacteroides eggerthii strain 1_2_48FAA.</title>
        <authorList>
            <consortium name="The Broad Institute Genome Sequencing Platform"/>
            <person name="Ward D."/>
            <person name="Earl A."/>
            <person name="Feldgarden M."/>
            <person name="Young S.K."/>
            <person name="Gargeya S."/>
            <person name="Zeng Q."/>
            <person name="Alvarado L."/>
            <person name="Berlin A."/>
            <person name="Bochicchio J."/>
            <person name="Chapman S.B."/>
            <person name="Chen Z."/>
            <person name="Freedman E."/>
            <person name="Gellesch M."/>
            <person name="Goldberg J."/>
            <person name="Griggs A."/>
            <person name="Gujja S."/>
            <person name="Heilman E."/>
            <person name="Heiman D."/>
            <person name="Howarth C."/>
            <person name="Mehta T."/>
            <person name="Neiman D."/>
            <person name="Pearson M."/>
            <person name="Roberts A."/>
            <person name="Saif S."/>
            <person name="Shea T."/>
            <person name="Shenoy N."/>
            <person name="Sisk P."/>
            <person name="Stolte C."/>
            <person name="Sykes S."/>
            <person name="White J."/>
            <person name="Yandava C."/>
            <person name="Allen-Vercoe E."/>
            <person name="Ambrose C."/>
            <person name="Strauss J."/>
            <person name="Daigneault M."/>
            <person name="Haas B."/>
            <person name="Nusbaum C."/>
            <person name="Birren B."/>
        </authorList>
    </citation>
    <scope>NUCLEOTIDE SEQUENCE [LARGE SCALE GENOMIC DNA]</scope>
    <source>
        <strain evidence="1 2">1_2_48FAA</strain>
    </source>
</reference>
<gene>
    <name evidence="1" type="ORF">HMPREF1016_03557</name>
</gene>
<evidence type="ECO:0000313" key="1">
    <source>
        <dbReference type="EMBL" id="EFV28224.1"/>
    </source>
</evidence>
<proteinExistence type="predicted"/>
<dbReference type="EMBL" id="ACWG01000050">
    <property type="protein sequence ID" value="EFV28224.1"/>
    <property type="molecule type" value="Genomic_DNA"/>
</dbReference>
<accession>E5X3P9</accession>
<comment type="caution">
    <text evidence="1">The sequence shown here is derived from an EMBL/GenBank/DDBJ whole genome shotgun (WGS) entry which is preliminary data.</text>
</comment>
<protein>
    <submittedName>
        <fullName evidence="1">Uncharacterized protein</fullName>
    </submittedName>
</protein>
<sequence length="122" mass="14243">MDLKQRVMERDKNYDLELAKYIWSILKYNPPVLMSWGVDLDTIKVIDRGLQFHVQGFLLTGNVVIVYNEGTDYFDVTFHRDGSPEEVRVYNNVALDGLVDLIDSKVEKTDEYEKRVSDTYDT</sequence>
<dbReference type="AlphaFoldDB" id="E5X3P9"/>
<dbReference type="HOGENOM" id="CLU_2104063_0_0_10"/>
<name>E5X3P9_9BACE</name>